<dbReference type="InterPro" id="IPR021312">
    <property type="entry name" value="DUF2889"/>
</dbReference>
<accession>A0A2W5SA56</accession>
<evidence type="ECO:0000313" key="3">
    <source>
        <dbReference type="Proteomes" id="UP000249135"/>
    </source>
</evidence>
<dbReference type="Proteomes" id="UP000249135">
    <property type="component" value="Unassembled WGS sequence"/>
</dbReference>
<gene>
    <name evidence="2" type="ORF">DI563_06875</name>
</gene>
<proteinExistence type="predicted"/>
<dbReference type="EMBL" id="QFPP01000050">
    <property type="protein sequence ID" value="PZQ76523.1"/>
    <property type="molecule type" value="Genomic_DNA"/>
</dbReference>
<evidence type="ECO:0000313" key="2">
    <source>
        <dbReference type="EMBL" id="PZQ76523.1"/>
    </source>
</evidence>
<name>A0A2W5SA56_VARPD</name>
<feature type="compositionally biased region" description="Basic and acidic residues" evidence="1">
    <location>
        <begin position="74"/>
        <end position="84"/>
    </location>
</feature>
<reference evidence="2 3" key="1">
    <citation type="submission" date="2017-08" db="EMBL/GenBank/DDBJ databases">
        <title>Infants hospitalized years apart are colonized by the same room-sourced microbial strains.</title>
        <authorList>
            <person name="Brooks B."/>
            <person name="Olm M.R."/>
            <person name="Firek B.A."/>
            <person name="Baker R."/>
            <person name="Thomas B.C."/>
            <person name="Morowitz M.J."/>
            <person name="Banfield J.F."/>
        </authorList>
    </citation>
    <scope>NUCLEOTIDE SEQUENCE [LARGE SCALE GENOMIC DNA]</scope>
    <source>
        <strain evidence="2">S2_005_003_R2_41</strain>
    </source>
</reference>
<protein>
    <submittedName>
        <fullName evidence="2">Uncharacterized protein</fullName>
    </submittedName>
</protein>
<feature type="region of interest" description="Disordered" evidence="1">
    <location>
        <begin position="49"/>
        <end position="84"/>
    </location>
</feature>
<dbReference type="AlphaFoldDB" id="A0A2W5SA56"/>
<evidence type="ECO:0000256" key="1">
    <source>
        <dbReference type="SAM" id="MobiDB-lite"/>
    </source>
</evidence>
<organism evidence="2 3">
    <name type="scientific">Variovorax paradoxus</name>
    <dbReference type="NCBI Taxonomy" id="34073"/>
    <lineage>
        <taxon>Bacteria</taxon>
        <taxon>Pseudomonadati</taxon>
        <taxon>Pseudomonadota</taxon>
        <taxon>Betaproteobacteria</taxon>
        <taxon>Burkholderiales</taxon>
        <taxon>Comamonadaceae</taxon>
        <taxon>Variovorax</taxon>
    </lineage>
</organism>
<sequence length="84" mass="9631">MVENAPPFPSAERQLLHHRSIALRFFERPDGLFEVEGALMDRKSHPFRRQLAEEDTPAGHPLHDSSPTSVCRELFGDRAVTHRE</sequence>
<comment type="caution">
    <text evidence="2">The sequence shown here is derived from an EMBL/GenBank/DDBJ whole genome shotgun (WGS) entry which is preliminary data.</text>
</comment>
<dbReference type="Pfam" id="PF11136">
    <property type="entry name" value="DUF2889"/>
    <property type="match status" value="1"/>
</dbReference>